<organism evidence="2 3">
    <name type="scientific">Nicotiana attenuata</name>
    <name type="common">Coyote tobacco</name>
    <dbReference type="NCBI Taxonomy" id="49451"/>
    <lineage>
        <taxon>Eukaryota</taxon>
        <taxon>Viridiplantae</taxon>
        <taxon>Streptophyta</taxon>
        <taxon>Embryophyta</taxon>
        <taxon>Tracheophyta</taxon>
        <taxon>Spermatophyta</taxon>
        <taxon>Magnoliopsida</taxon>
        <taxon>eudicotyledons</taxon>
        <taxon>Gunneridae</taxon>
        <taxon>Pentapetalae</taxon>
        <taxon>asterids</taxon>
        <taxon>lamiids</taxon>
        <taxon>Solanales</taxon>
        <taxon>Solanaceae</taxon>
        <taxon>Nicotianoideae</taxon>
        <taxon>Nicotianeae</taxon>
        <taxon>Nicotiana</taxon>
    </lineage>
</organism>
<feature type="region of interest" description="Disordered" evidence="1">
    <location>
        <begin position="44"/>
        <end position="72"/>
    </location>
</feature>
<protein>
    <submittedName>
        <fullName evidence="2">Uncharacterized protein</fullName>
    </submittedName>
</protein>
<sequence>MGEGSSNNLEKMFEAVMKRFDMIDGRFTNMENRMQVQEEKVNSLVNGTPPHQQGIGTSASPSTPSTPLDPNLMQQGIHDQAIYAQRGIPFHENQPQLQQRRVNPQNRQPPQEEHINLEEEEDHVQNAMRQQAWKGYQQLRYNHDEHERGLNTIKITLPPFKGSRDPEEYLD</sequence>
<accession>A0A1J6I7D7</accession>
<name>A0A1J6I7D7_NICAT</name>
<feature type="compositionally biased region" description="Low complexity" evidence="1">
    <location>
        <begin position="57"/>
        <end position="66"/>
    </location>
</feature>
<feature type="compositionally biased region" description="Polar residues" evidence="1">
    <location>
        <begin position="44"/>
        <end position="56"/>
    </location>
</feature>
<dbReference type="Gramene" id="OIT00941">
    <property type="protein sequence ID" value="OIT00941"/>
    <property type="gene ID" value="A4A49_14344"/>
</dbReference>
<evidence type="ECO:0000256" key="1">
    <source>
        <dbReference type="SAM" id="MobiDB-lite"/>
    </source>
</evidence>
<dbReference type="Gene3D" id="3.90.20.10">
    <property type="match status" value="1"/>
</dbReference>
<gene>
    <name evidence="2" type="ORF">A4A49_14344</name>
</gene>
<dbReference type="AlphaFoldDB" id="A0A1J6I7D7"/>
<keyword evidence="3" id="KW-1185">Reference proteome</keyword>
<proteinExistence type="predicted"/>
<reference evidence="2" key="1">
    <citation type="submission" date="2016-11" db="EMBL/GenBank/DDBJ databases">
        <title>The genome of Nicotiana attenuata.</title>
        <authorList>
            <person name="Xu S."/>
            <person name="Brockmoeller T."/>
            <person name="Gaquerel E."/>
            <person name="Navarro A."/>
            <person name="Kuhl H."/>
            <person name="Gase K."/>
            <person name="Ling Z."/>
            <person name="Zhou W."/>
            <person name="Kreitzer C."/>
            <person name="Stanke M."/>
            <person name="Tang H."/>
            <person name="Lyons E."/>
            <person name="Pandey P."/>
            <person name="Pandey S.P."/>
            <person name="Timmermann B."/>
            <person name="Baldwin I.T."/>
        </authorList>
    </citation>
    <scope>NUCLEOTIDE SEQUENCE [LARGE SCALE GENOMIC DNA]</scope>
    <source>
        <strain evidence="2">UT</strain>
    </source>
</reference>
<dbReference type="Proteomes" id="UP000187609">
    <property type="component" value="Unassembled WGS sequence"/>
</dbReference>
<evidence type="ECO:0000313" key="3">
    <source>
        <dbReference type="Proteomes" id="UP000187609"/>
    </source>
</evidence>
<dbReference type="EMBL" id="MJEQ01037189">
    <property type="protein sequence ID" value="OIT00941.1"/>
    <property type="molecule type" value="Genomic_DNA"/>
</dbReference>
<evidence type="ECO:0000313" key="2">
    <source>
        <dbReference type="EMBL" id="OIT00941.1"/>
    </source>
</evidence>
<comment type="caution">
    <text evidence="2">The sequence shown here is derived from an EMBL/GenBank/DDBJ whole genome shotgun (WGS) entry which is preliminary data.</text>
</comment>